<proteinExistence type="predicted"/>
<dbReference type="InterPro" id="IPR014825">
    <property type="entry name" value="DNA_alkylation"/>
</dbReference>
<evidence type="ECO:0000313" key="2">
    <source>
        <dbReference type="Proteomes" id="UP000199060"/>
    </source>
</evidence>
<accession>A0A1G6P3X2</accession>
<dbReference type="AlphaFoldDB" id="A0A1G6P3X2"/>
<reference evidence="2" key="1">
    <citation type="submission" date="2016-10" db="EMBL/GenBank/DDBJ databases">
        <authorList>
            <person name="Varghese N."/>
            <person name="Submissions S."/>
        </authorList>
    </citation>
    <scope>NUCLEOTIDE SEQUENCE [LARGE SCALE GENOMIC DNA]</scope>
    <source>
        <strain evidence="2">DSM 23095</strain>
    </source>
</reference>
<protein>
    <submittedName>
        <fullName evidence="1">DNA alkylation repair enzyme</fullName>
    </submittedName>
</protein>
<keyword evidence="2" id="KW-1185">Reference proteome</keyword>
<evidence type="ECO:0000313" key="1">
    <source>
        <dbReference type="EMBL" id="SDC74137.1"/>
    </source>
</evidence>
<dbReference type="Proteomes" id="UP000199060">
    <property type="component" value="Unassembled WGS sequence"/>
</dbReference>
<dbReference type="Pfam" id="PF08713">
    <property type="entry name" value="DNA_alkylation"/>
    <property type="match status" value="1"/>
</dbReference>
<dbReference type="STRING" id="686796.SAMN04488104_100511"/>
<sequence length="56" mass="6362">MSELTEQIILTLKEKAIPEKAAFFPKFFKAFPGGYGEADQFLGVKVPEQRKIAKQF</sequence>
<organism evidence="1 2">
    <name type="scientific">Algoriphagus faecimaris</name>
    <dbReference type="NCBI Taxonomy" id="686796"/>
    <lineage>
        <taxon>Bacteria</taxon>
        <taxon>Pseudomonadati</taxon>
        <taxon>Bacteroidota</taxon>
        <taxon>Cytophagia</taxon>
        <taxon>Cytophagales</taxon>
        <taxon>Cyclobacteriaceae</taxon>
        <taxon>Algoriphagus</taxon>
    </lineage>
</organism>
<dbReference type="EMBL" id="FNAC01000005">
    <property type="protein sequence ID" value="SDC74137.1"/>
    <property type="molecule type" value="Genomic_DNA"/>
</dbReference>
<dbReference type="Gene3D" id="1.25.10.90">
    <property type="match status" value="1"/>
</dbReference>
<name>A0A1G6P3X2_9BACT</name>
<gene>
    <name evidence="1" type="ORF">SAMN04488104_100511</name>
</gene>